<comment type="caution">
    <text evidence="1">The sequence shown here is derived from an EMBL/GenBank/DDBJ whole genome shotgun (WGS) entry which is preliminary data.</text>
</comment>
<gene>
    <name evidence="1" type="ORF">Taro_017437</name>
</gene>
<sequence>MGGGVGVRILGCHLDPFGRDKVPVMTWLRRVPCRLPLCFSLCLNRGLRWSPRSLAVIATSSVSPPLPGCDGASVAFRWRQTVRRLLSLRGDMATCSSEFSASAATQFSWHRVVPSPRASVRGSSLDGGRAQVTDLEQKGKTCGALAVQTS</sequence>
<keyword evidence="2" id="KW-1185">Reference proteome</keyword>
<dbReference type="AlphaFoldDB" id="A0A843UN55"/>
<proteinExistence type="predicted"/>
<protein>
    <submittedName>
        <fullName evidence="1">Uncharacterized protein</fullName>
    </submittedName>
</protein>
<name>A0A843UN55_COLES</name>
<reference evidence="1" key="1">
    <citation type="submission" date="2017-07" db="EMBL/GenBank/DDBJ databases">
        <title>Taro Niue Genome Assembly and Annotation.</title>
        <authorList>
            <person name="Atibalentja N."/>
            <person name="Keating K."/>
            <person name="Fields C.J."/>
        </authorList>
    </citation>
    <scope>NUCLEOTIDE SEQUENCE</scope>
    <source>
        <strain evidence="1">Niue_2</strain>
        <tissue evidence="1">Leaf</tissue>
    </source>
</reference>
<accession>A0A843UN55</accession>
<organism evidence="1 2">
    <name type="scientific">Colocasia esculenta</name>
    <name type="common">Wild taro</name>
    <name type="synonym">Arum esculentum</name>
    <dbReference type="NCBI Taxonomy" id="4460"/>
    <lineage>
        <taxon>Eukaryota</taxon>
        <taxon>Viridiplantae</taxon>
        <taxon>Streptophyta</taxon>
        <taxon>Embryophyta</taxon>
        <taxon>Tracheophyta</taxon>
        <taxon>Spermatophyta</taxon>
        <taxon>Magnoliopsida</taxon>
        <taxon>Liliopsida</taxon>
        <taxon>Araceae</taxon>
        <taxon>Aroideae</taxon>
        <taxon>Colocasieae</taxon>
        <taxon>Colocasia</taxon>
    </lineage>
</organism>
<dbReference type="EMBL" id="NMUH01000795">
    <property type="protein sequence ID" value="MQL84935.1"/>
    <property type="molecule type" value="Genomic_DNA"/>
</dbReference>
<dbReference type="Proteomes" id="UP000652761">
    <property type="component" value="Unassembled WGS sequence"/>
</dbReference>
<evidence type="ECO:0000313" key="2">
    <source>
        <dbReference type="Proteomes" id="UP000652761"/>
    </source>
</evidence>
<evidence type="ECO:0000313" key="1">
    <source>
        <dbReference type="EMBL" id="MQL84935.1"/>
    </source>
</evidence>